<reference evidence="12 13" key="3">
    <citation type="journal article" name="Genome Announc.">
        <title>Improved Draft Genome Sequence of Clostridium pasteurianum Strain ATCC 6013 (DSM 525) Using a Hybrid Next-Generation Sequencing Approach.</title>
        <authorList>
            <person name="Pyne M.E."/>
            <person name="Utturkar S."/>
            <person name="Brown S.D."/>
            <person name="Moo-Young M."/>
            <person name="Chung D.A."/>
            <person name="Chou C.P."/>
        </authorList>
    </citation>
    <scope>NUCLEOTIDE SEQUENCE [LARGE SCALE GENOMIC DNA]</scope>
    <source>
        <strain evidence="12 13">ATCC 6013</strain>
    </source>
</reference>
<dbReference type="EC" id="1.1.1.304" evidence="3"/>
<feature type="binding site" evidence="9">
    <location>
        <position position="35"/>
    </location>
    <ligand>
        <name>NAD(+)</name>
        <dbReference type="ChEBI" id="CHEBI:57540"/>
    </ligand>
</feature>
<accession>A0A0H3J0B5</accession>
<dbReference type="GeneID" id="93072897"/>
<reference evidence="11 14" key="1">
    <citation type="journal article" date="2015" name="Genome Announc.">
        <title>Complete Genome Sequence of the Nitrogen-Fixing and Solvent-Producing Clostridium pasteurianum DSM 525.</title>
        <authorList>
            <person name="Poehlein A."/>
            <person name="Grosse-Honebrink A."/>
            <person name="Zhang Y."/>
            <person name="Minton N.P."/>
            <person name="Daniel R."/>
        </authorList>
    </citation>
    <scope>NUCLEOTIDE SEQUENCE [LARGE SCALE GENOMIC DNA]</scope>
    <source>
        <strain evidence="11">DSM 525</strain>
        <strain evidence="14">DSM 525 / ATCC 6013</strain>
    </source>
</reference>
<evidence type="ECO:0000313" key="11">
    <source>
        <dbReference type="EMBL" id="AJA50767.1"/>
    </source>
</evidence>
<dbReference type="InterPro" id="IPR036291">
    <property type="entry name" value="NAD(P)-bd_dom_sf"/>
</dbReference>
<feature type="binding site" evidence="9">
    <location>
        <position position="157"/>
    </location>
    <ligand>
        <name>NAD(+)</name>
        <dbReference type="ChEBI" id="CHEBI:57540"/>
    </ligand>
</feature>
<protein>
    <recommendedName>
        <fullName evidence="3">diacetyl reductase [(S)-acetoin forming]</fullName>
        <ecNumber evidence="3">1.1.1.304</ecNumber>
    </recommendedName>
</protein>
<evidence type="ECO:0000256" key="10">
    <source>
        <dbReference type="RuleBase" id="RU000363"/>
    </source>
</evidence>
<dbReference type="PANTHER" id="PTHR42879">
    <property type="entry name" value="3-OXOACYL-(ACYL-CARRIER-PROTEIN) REDUCTASE"/>
    <property type="match status" value="1"/>
</dbReference>
<evidence type="ECO:0000313" key="13">
    <source>
        <dbReference type="Proteomes" id="UP000028042"/>
    </source>
</evidence>
<dbReference type="KEGG" id="cpae:CPAST_c06790"/>
<feature type="binding site" evidence="9">
    <location>
        <begin position="183"/>
        <end position="188"/>
    </location>
    <ligand>
        <name>NAD(+)</name>
        <dbReference type="ChEBI" id="CHEBI:57540"/>
    </ligand>
</feature>
<dbReference type="PRINTS" id="PR00080">
    <property type="entry name" value="SDRFAMILY"/>
</dbReference>
<dbReference type="EMBL" id="JPGY02000001">
    <property type="protein sequence ID" value="KRU13223.1"/>
    <property type="molecule type" value="Genomic_DNA"/>
</dbReference>
<feature type="active site" description="Proton acceptor" evidence="8">
    <location>
        <position position="153"/>
    </location>
</feature>
<evidence type="ECO:0000256" key="3">
    <source>
        <dbReference type="ARBA" id="ARBA00012848"/>
    </source>
</evidence>
<comment type="function">
    <text evidence="1">Catalyzes the irreversible reduction of 2,3-butanediol to (S)-acetoin in the presence of NADH.</text>
</comment>
<evidence type="ECO:0000256" key="7">
    <source>
        <dbReference type="ARBA" id="ARBA00047315"/>
    </source>
</evidence>
<dbReference type="PATRIC" id="fig|1262449.3.peg.2894"/>
<dbReference type="InterPro" id="IPR002347">
    <property type="entry name" value="SDR_fam"/>
</dbReference>
<proteinExistence type="inferred from homology"/>
<dbReference type="SUPFAM" id="SSF51735">
    <property type="entry name" value="NAD(P)-binding Rossmann-fold domains"/>
    <property type="match status" value="1"/>
</dbReference>
<feature type="binding site" evidence="9">
    <location>
        <begin position="14"/>
        <end position="16"/>
    </location>
    <ligand>
        <name>NAD(+)</name>
        <dbReference type="ChEBI" id="CHEBI:57540"/>
    </ligand>
</feature>
<evidence type="ECO:0000256" key="8">
    <source>
        <dbReference type="PIRSR" id="PIRSR614007-1"/>
    </source>
</evidence>
<dbReference type="PRINTS" id="PR00081">
    <property type="entry name" value="GDHRDH"/>
</dbReference>
<dbReference type="NCBIfam" id="NF005559">
    <property type="entry name" value="PRK07231.1"/>
    <property type="match status" value="1"/>
</dbReference>
<dbReference type="Proteomes" id="UP000030905">
    <property type="component" value="Chromosome"/>
</dbReference>
<name>A0A0H3J0B5_CLOPA</name>
<gene>
    <name evidence="11" type="primary">butA</name>
    <name evidence="11" type="ORF">CLPA_c06790</name>
    <name evidence="12" type="ORF">CP6013_02471</name>
</gene>
<dbReference type="InterPro" id="IPR050259">
    <property type="entry name" value="SDR"/>
</dbReference>
<keyword evidence="5 9" id="KW-0520">NAD</keyword>
<dbReference type="EMBL" id="CP009268">
    <property type="protein sequence ID" value="AJA50767.1"/>
    <property type="molecule type" value="Genomic_DNA"/>
</dbReference>
<dbReference type="AlphaFoldDB" id="A0A0H3J0B5"/>
<dbReference type="PANTHER" id="PTHR42879:SF2">
    <property type="entry name" value="3-OXOACYL-[ACYL-CARRIER-PROTEIN] REDUCTASE FABG"/>
    <property type="match status" value="1"/>
</dbReference>
<dbReference type="Pfam" id="PF00106">
    <property type="entry name" value="adh_short"/>
    <property type="match status" value="1"/>
</dbReference>
<sequence>MSKIKVAAITGAGQGIGKSIAKRLADDGFAVVLSDLNEKVLNETVTEFKNSDYKVSSFVGDVTNPQDQKSLVSEAVNTFGSLDVFINNAGVEHVGPVLEITPEKLEFLFKINVFGVVYGIQAAAEQMKKQKSGKIINACSIAGHESFPMMGLYSSTKFSVRAFTQAAAKELAKDNITVNAYCPGIVATDMWTRIDEAIVKHQGGKKGDAFKKAVEGIALGRSEEPEDIGNLVSFLASPNSDYMTGQAICMDGGIIFN</sequence>
<evidence type="ECO:0000256" key="2">
    <source>
        <dbReference type="ARBA" id="ARBA00006484"/>
    </source>
</evidence>
<evidence type="ECO:0000256" key="1">
    <source>
        <dbReference type="ARBA" id="ARBA00003200"/>
    </source>
</evidence>
<evidence type="ECO:0000256" key="9">
    <source>
        <dbReference type="PIRSR" id="PIRSR614007-2"/>
    </source>
</evidence>
<dbReference type="RefSeq" id="WP_004455503.1">
    <property type="nucleotide sequence ID" value="NZ_ANZB01000010.1"/>
</dbReference>
<dbReference type="Proteomes" id="UP000028042">
    <property type="component" value="Unassembled WGS sequence"/>
</dbReference>
<dbReference type="eggNOG" id="COG1028">
    <property type="taxonomic scope" value="Bacteria"/>
</dbReference>
<dbReference type="InterPro" id="IPR014007">
    <property type="entry name" value="23BDH"/>
</dbReference>
<feature type="binding site" evidence="9">
    <location>
        <begin position="61"/>
        <end position="62"/>
    </location>
    <ligand>
        <name>NAD(+)</name>
        <dbReference type="ChEBI" id="CHEBI:57540"/>
    </ligand>
</feature>
<evidence type="ECO:0000313" key="12">
    <source>
        <dbReference type="EMBL" id="KRU13223.1"/>
    </source>
</evidence>
<dbReference type="PROSITE" id="PS00061">
    <property type="entry name" value="ADH_SHORT"/>
    <property type="match status" value="1"/>
</dbReference>
<feature type="binding site" evidence="9">
    <location>
        <position position="88"/>
    </location>
    <ligand>
        <name>NAD(+)</name>
        <dbReference type="ChEBI" id="CHEBI:57540"/>
    </ligand>
</feature>
<evidence type="ECO:0000256" key="5">
    <source>
        <dbReference type="ARBA" id="ARBA00023027"/>
    </source>
</evidence>
<evidence type="ECO:0000256" key="6">
    <source>
        <dbReference type="ARBA" id="ARBA00023221"/>
    </source>
</evidence>
<comment type="similarity">
    <text evidence="2 10">Belongs to the short-chain dehydrogenases/reductases (SDR) family.</text>
</comment>
<comment type="catalytic activity">
    <reaction evidence="7">
        <text>(S)-acetoin + NAD(+) = diacetyl + NADH + H(+)</text>
        <dbReference type="Rhea" id="RHEA:27286"/>
        <dbReference type="ChEBI" id="CHEBI:15378"/>
        <dbReference type="ChEBI" id="CHEBI:15687"/>
        <dbReference type="ChEBI" id="CHEBI:16583"/>
        <dbReference type="ChEBI" id="CHEBI:57540"/>
        <dbReference type="ChEBI" id="CHEBI:57945"/>
        <dbReference type="EC" id="1.1.1.304"/>
    </reaction>
</comment>
<feature type="binding site" evidence="9">
    <location>
        <position position="153"/>
    </location>
    <ligand>
        <name>NAD(+)</name>
        <dbReference type="ChEBI" id="CHEBI:57540"/>
    </ligand>
</feature>
<keyword evidence="6" id="KW-0753">Steroid metabolism</keyword>
<keyword evidence="6" id="KW-0443">Lipid metabolism</keyword>
<dbReference type="GO" id="GO:0045150">
    <property type="term" value="P:acetoin catabolic process"/>
    <property type="evidence" value="ECO:0007669"/>
    <property type="project" value="InterPro"/>
</dbReference>
<dbReference type="GO" id="GO:0008206">
    <property type="term" value="P:bile acid metabolic process"/>
    <property type="evidence" value="ECO:0007669"/>
    <property type="project" value="UniProtKB-ARBA"/>
</dbReference>
<dbReference type="Gene3D" id="3.40.50.720">
    <property type="entry name" value="NAD(P)-binding Rossmann-like Domain"/>
    <property type="match status" value="1"/>
</dbReference>
<dbReference type="InterPro" id="IPR020904">
    <property type="entry name" value="Sc_DH/Rdtase_CS"/>
</dbReference>
<keyword evidence="4 11" id="KW-0560">Oxidoreductase</keyword>
<dbReference type="FunFam" id="3.40.50.720:FF:000084">
    <property type="entry name" value="Short-chain dehydrogenase reductase"/>
    <property type="match status" value="1"/>
</dbReference>
<keyword evidence="14" id="KW-1185">Reference proteome</keyword>
<organism evidence="11 14">
    <name type="scientific">Clostridium pasteurianum DSM 525 = ATCC 6013</name>
    <dbReference type="NCBI Taxonomy" id="1262449"/>
    <lineage>
        <taxon>Bacteria</taxon>
        <taxon>Bacillati</taxon>
        <taxon>Bacillota</taxon>
        <taxon>Clostridia</taxon>
        <taxon>Eubacteriales</taxon>
        <taxon>Clostridiaceae</taxon>
        <taxon>Clostridium</taxon>
    </lineage>
</organism>
<evidence type="ECO:0000313" key="14">
    <source>
        <dbReference type="Proteomes" id="UP000030905"/>
    </source>
</evidence>
<dbReference type="GO" id="GO:0052588">
    <property type="term" value="F:diacetyl reductase ((S)-acetoin forming) (NAD+) activity"/>
    <property type="evidence" value="ECO:0007669"/>
    <property type="project" value="UniProtKB-EC"/>
</dbReference>
<dbReference type="NCBIfam" id="TIGR02415">
    <property type="entry name" value="23BDH"/>
    <property type="match status" value="1"/>
</dbReference>
<evidence type="ECO:0000256" key="4">
    <source>
        <dbReference type="ARBA" id="ARBA00023002"/>
    </source>
</evidence>
<reference evidence="12" key="2">
    <citation type="submission" date="2015-10" db="EMBL/GenBank/DDBJ databases">
        <title>Improved Draft Genome Sequence of Clostridium pasteurianum Strain ATCC 6013 (DSM 525) Using a Hybrid Next-Generation Sequencing Approach.</title>
        <authorList>
            <person name="Pyne M.E."/>
            <person name="Utturkar S.M."/>
            <person name="Brown S.D."/>
            <person name="Moo-Young M."/>
            <person name="Chung D.A."/>
            <person name="Chou P.C."/>
        </authorList>
    </citation>
    <scope>NUCLEOTIDE SEQUENCE</scope>
    <source>
        <strain evidence="12">ATCC 6013</strain>
    </source>
</reference>
<dbReference type="KEGG" id="cpat:CLPA_c06790"/>